<accession>A0A371GAP4</accession>
<name>A0A371GAP4_MUCPR</name>
<protein>
    <submittedName>
        <fullName evidence="1">Uncharacterized protein</fullName>
    </submittedName>
</protein>
<organism evidence="1 2">
    <name type="scientific">Mucuna pruriens</name>
    <name type="common">Velvet bean</name>
    <name type="synonym">Dolichos pruriens</name>
    <dbReference type="NCBI Taxonomy" id="157652"/>
    <lineage>
        <taxon>Eukaryota</taxon>
        <taxon>Viridiplantae</taxon>
        <taxon>Streptophyta</taxon>
        <taxon>Embryophyta</taxon>
        <taxon>Tracheophyta</taxon>
        <taxon>Spermatophyta</taxon>
        <taxon>Magnoliopsida</taxon>
        <taxon>eudicotyledons</taxon>
        <taxon>Gunneridae</taxon>
        <taxon>Pentapetalae</taxon>
        <taxon>rosids</taxon>
        <taxon>fabids</taxon>
        <taxon>Fabales</taxon>
        <taxon>Fabaceae</taxon>
        <taxon>Papilionoideae</taxon>
        <taxon>50 kb inversion clade</taxon>
        <taxon>NPAAA clade</taxon>
        <taxon>indigoferoid/millettioid clade</taxon>
        <taxon>Phaseoleae</taxon>
        <taxon>Mucuna</taxon>
    </lineage>
</organism>
<gene>
    <name evidence="1" type="ORF">CR513_30892</name>
</gene>
<dbReference type="Proteomes" id="UP000257109">
    <property type="component" value="Unassembled WGS sequence"/>
</dbReference>
<evidence type="ECO:0000313" key="2">
    <source>
        <dbReference type="Proteomes" id="UP000257109"/>
    </source>
</evidence>
<feature type="non-terminal residue" evidence="1">
    <location>
        <position position="1"/>
    </location>
</feature>
<reference evidence="1" key="1">
    <citation type="submission" date="2018-05" db="EMBL/GenBank/DDBJ databases">
        <title>Draft genome of Mucuna pruriens seed.</title>
        <authorList>
            <person name="Nnadi N.E."/>
            <person name="Vos R."/>
            <person name="Hasami M.H."/>
            <person name="Devisetty U.K."/>
            <person name="Aguiy J.C."/>
        </authorList>
    </citation>
    <scope>NUCLEOTIDE SEQUENCE [LARGE SCALE GENOMIC DNA]</scope>
    <source>
        <strain evidence="1">JCA_2017</strain>
    </source>
</reference>
<dbReference type="OrthoDB" id="1929566at2759"/>
<sequence length="118" mass="13600">MDIDFAIKKDDHRVLLKPTFHMLLINGKGLIVFIIRGSIDQHDKVRDLVHVIDEQFATFDKSLASTIIMQLSSMKLIGIIGVHDHIMYIRDIVTQLNELEVTMSESFLVHYILCILPR</sequence>
<comment type="caution">
    <text evidence="1">The sequence shown here is derived from an EMBL/GenBank/DDBJ whole genome shotgun (WGS) entry which is preliminary data.</text>
</comment>
<proteinExistence type="predicted"/>
<evidence type="ECO:0000313" key="1">
    <source>
        <dbReference type="EMBL" id="RDX87622.1"/>
    </source>
</evidence>
<dbReference type="AlphaFoldDB" id="A0A371GAP4"/>
<dbReference type="EMBL" id="QJKJ01006172">
    <property type="protein sequence ID" value="RDX87622.1"/>
    <property type="molecule type" value="Genomic_DNA"/>
</dbReference>
<keyword evidence="2" id="KW-1185">Reference proteome</keyword>